<name>A0ABN9ULH6_9DINO</name>
<dbReference type="InterPro" id="IPR002058">
    <property type="entry name" value="PAP_assoc"/>
</dbReference>
<evidence type="ECO:0000256" key="1">
    <source>
        <dbReference type="ARBA" id="ARBA00022723"/>
    </source>
</evidence>
<evidence type="ECO:0000259" key="4">
    <source>
        <dbReference type="Pfam" id="PF22600"/>
    </source>
</evidence>
<reference evidence="5" key="1">
    <citation type="submission" date="2023-10" db="EMBL/GenBank/DDBJ databases">
        <authorList>
            <person name="Chen Y."/>
            <person name="Shah S."/>
            <person name="Dougan E. K."/>
            <person name="Thang M."/>
            <person name="Chan C."/>
        </authorList>
    </citation>
    <scope>NUCLEOTIDE SEQUENCE [LARGE SCALE GENOMIC DNA]</scope>
</reference>
<keyword evidence="1" id="KW-0479">Metal-binding</keyword>
<protein>
    <recommendedName>
        <fullName evidence="7">Polynucleotide adenylyltransferase</fullName>
    </recommendedName>
</protein>
<evidence type="ECO:0000259" key="3">
    <source>
        <dbReference type="Pfam" id="PF03828"/>
    </source>
</evidence>
<dbReference type="Pfam" id="PF03828">
    <property type="entry name" value="PAP_assoc"/>
    <property type="match status" value="1"/>
</dbReference>
<feature type="domain" description="PAP-associated" evidence="3">
    <location>
        <begin position="159"/>
        <end position="200"/>
    </location>
</feature>
<dbReference type="PANTHER" id="PTHR23092:SF15">
    <property type="entry name" value="INACTIVE NON-CANONICAL POLY(A) RNA POLYMERASE PROTEIN TRF4-2-RELATED"/>
    <property type="match status" value="1"/>
</dbReference>
<evidence type="ECO:0000256" key="2">
    <source>
        <dbReference type="ARBA" id="ARBA00022842"/>
    </source>
</evidence>
<organism evidence="5 6">
    <name type="scientific">Prorocentrum cordatum</name>
    <dbReference type="NCBI Taxonomy" id="2364126"/>
    <lineage>
        <taxon>Eukaryota</taxon>
        <taxon>Sar</taxon>
        <taxon>Alveolata</taxon>
        <taxon>Dinophyceae</taxon>
        <taxon>Prorocentrales</taxon>
        <taxon>Prorocentraceae</taxon>
        <taxon>Prorocentrum</taxon>
    </lineage>
</organism>
<dbReference type="Gene3D" id="3.30.460.10">
    <property type="entry name" value="Beta Polymerase, domain 2"/>
    <property type="match status" value="1"/>
</dbReference>
<comment type="caution">
    <text evidence="5">The sequence shown here is derived from an EMBL/GenBank/DDBJ whole genome shotgun (WGS) entry which is preliminary data.</text>
</comment>
<dbReference type="PANTHER" id="PTHR23092">
    <property type="entry name" value="POLY(A) RNA POLYMERASE"/>
    <property type="match status" value="1"/>
</dbReference>
<gene>
    <name evidence="5" type="ORF">PCOR1329_LOCUS49617</name>
</gene>
<keyword evidence="6" id="KW-1185">Reference proteome</keyword>
<evidence type="ECO:0000313" key="6">
    <source>
        <dbReference type="Proteomes" id="UP001189429"/>
    </source>
</evidence>
<dbReference type="EMBL" id="CAUYUJ010016007">
    <property type="protein sequence ID" value="CAK0860730.1"/>
    <property type="molecule type" value="Genomic_DNA"/>
</dbReference>
<dbReference type="Gene3D" id="1.10.1410.10">
    <property type="match status" value="1"/>
</dbReference>
<keyword evidence="2" id="KW-0460">Magnesium</keyword>
<dbReference type="SUPFAM" id="SSF81631">
    <property type="entry name" value="PAP/OAS1 substrate-binding domain"/>
    <property type="match status" value="1"/>
</dbReference>
<dbReference type="InterPro" id="IPR045862">
    <property type="entry name" value="Trf4-like"/>
</dbReference>
<evidence type="ECO:0008006" key="7">
    <source>
        <dbReference type="Google" id="ProtNLM"/>
    </source>
</evidence>
<evidence type="ECO:0000313" key="5">
    <source>
        <dbReference type="EMBL" id="CAK0860730.1"/>
    </source>
</evidence>
<sequence length="222" mass="24633">ELLDLVSFVRPTPQEEEARTQWLGRLQAAARSLWPSCHVEVFGSCATGLCLPTALVDVAVNGLPMTLRPTTALKMLAERLLQTKEISRLEIAQSATVPIMRLQQRTCRCPVRETASRLQRGLHETFTGGVGSFLLVNLVLSFLQRHPSATDPNMHAITSVGNLLFDFFCHYGTEFDYSTHGISVLHGGGLIDRAARGWRRLRVPAPRAPELGLRRRSKAHTV</sequence>
<dbReference type="Proteomes" id="UP001189429">
    <property type="component" value="Unassembled WGS sequence"/>
</dbReference>
<dbReference type="InterPro" id="IPR054708">
    <property type="entry name" value="MTPAP-like_central"/>
</dbReference>
<dbReference type="Pfam" id="PF22600">
    <property type="entry name" value="MTPAP-like_central"/>
    <property type="match status" value="1"/>
</dbReference>
<dbReference type="SUPFAM" id="SSF81301">
    <property type="entry name" value="Nucleotidyltransferase"/>
    <property type="match status" value="1"/>
</dbReference>
<feature type="non-terminal residue" evidence="5">
    <location>
        <position position="1"/>
    </location>
</feature>
<accession>A0ABN9ULH6</accession>
<feature type="domain" description="Poly(A) RNA polymerase mitochondrial-like central palm" evidence="4">
    <location>
        <begin position="2"/>
        <end position="105"/>
    </location>
</feature>
<proteinExistence type="predicted"/>
<dbReference type="CDD" id="cd05402">
    <property type="entry name" value="NT_PAP_TUTase"/>
    <property type="match status" value="1"/>
</dbReference>
<dbReference type="InterPro" id="IPR043519">
    <property type="entry name" value="NT_sf"/>
</dbReference>